<dbReference type="PANTHER" id="PTHR34555">
    <property type="entry name" value="INTEGRAL MEMBRANE HEMOLYSIN-III-LIKE PROTEIN"/>
    <property type="match status" value="1"/>
</dbReference>
<dbReference type="Proteomes" id="UP001161247">
    <property type="component" value="Chromosome 4"/>
</dbReference>
<reference evidence="2" key="1">
    <citation type="submission" date="2023-03" db="EMBL/GenBank/DDBJ databases">
        <authorList>
            <person name="Julca I."/>
        </authorList>
    </citation>
    <scope>NUCLEOTIDE SEQUENCE</scope>
</reference>
<accession>A0AAV1DB06</accession>
<organism evidence="2 3">
    <name type="scientific">Oldenlandia corymbosa var. corymbosa</name>
    <dbReference type="NCBI Taxonomy" id="529605"/>
    <lineage>
        <taxon>Eukaryota</taxon>
        <taxon>Viridiplantae</taxon>
        <taxon>Streptophyta</taxon>
        <taxon>Embryophyta</taxon>
        <taxon>Tracheophyta</taxon>
        <taxon>Spermatophyta</taxon>
        <taxon>Magnoliopsida</taxon>
        <taxon>eudicotyledons</taxon>
        <taxon>Gunneridae</taxon>
        <taxon>Pentapetalae</taxon>
        <taxon>asterids</taxon>
        <taxon>lamiids</taxon>
        <taxon>Gentianales</taxon>
        <taxon>Rubiaceae</taxon>
        <taxon>Rubioideae</taxon>
        <taxon>Spermacoceae</taxon>
        <taxon>Hedyotis-Oldenlandia complex</taxon>
        <taxon>Oldenlandia</taxon>
    </lineage>
</organism>
<protein>
    <submittedName>
        <fullName evidence="2">OLC1v1003595C1</fullName>
    </submittedName>
</protein>
<dbReference type="EMBL" id="OX459121">
    <property type="protein sequence ID" value="CAI9104828.1"/>
    <property type="molecule type" value="Genomic_DNA"/>
</dbReference>
<evidence type="ECO:0000256" key="1">
    <source>
        <dbReference type="SAM" id="MobiDB-lite"/>
    </source>
</evidence>
<dbReference type="PANTHER" id="PTHR34555:SF1">
    <property type="entry name" value="INTEGRAL MEMBRANE HEMOLYSIN-III-LIKE PROTEIN"/>
    <property type="match status" value="1"/>
</dbReference>
<name>A0AAV1DB06_OLDCO</name>
<keyword evidence="3" id="KW-1185">Reference proteome</keyword>
<evidence type="ECO:0000313" key="2">
    <source>
        <dbReference type="EMBL" id="CAI9104828.1"/>
    </source>
</evidence>
<evidence type="ECO:0000313" key="3">
    <source>
        <dbReference type="Proteomes" id="UP001161247"/>
    </source>
</evidence>
<proteinExistence type="predicted"/>
<dbReference type="AlphaFoldDB" id="A0AAV1DB06"/>
<feature type="region of interest" description="Disordered" evidence="1">
    <location>
        <begin position="25"/>
        <end position="55"/>
    </location>
</feature>
<sequence length="191" mass="21218">MYPMTHAGNSTHHLVYVRRKLESEQLPGTSASVPPCGTDSDDSPPPCSIIEPTQKEVEVDVKVPSQASPNSDSHPLEKNSKSPANAHVNCIVTSSAMLDPHKHCWEGRIFQLNYLLNKLDGSDQKDYIEMLRSLSSVELSKHAVELEKRSIQLSLDEGKEIQRIQVLDVLERYSKPSIASSSSDRALSELR</sequence>
<gene>
    <name evidence="2" type="ORF">OLC1_LOCUS13668</name>
</gene>